<evidence type="ECO:0000313" key="2">
    <source>
        <dbReference type="Proteomes" id="UP000828048"/>
    </source>
</evidence>
<evidence type="ECO:0000313" key="1">
    <source>
        <dbReference type="EMBL" id="KAH7833692.1"/>
    </source>
</evidence>
<dbReference type="Proteomes" id="UP000828048">
    <property type="component" value="Chromosome 2"/>
</dbReference>
<dbReference type="EMBL" id="CM037152">
    <property type="protein sequence ID" value="KAH7833692.1"/>
    <property type="molecule type" value="Genomic_DNA"/>
</dbReference>
<comment type="caution">
    <text evidence="1">The sequence shown here is derived from an EMBL/GenBank/DDBJ whole genome shotgun (WGS) entry which is preliminary data.</text>
</comment>
<proteinExistence type="predicted"/>
<organism evidence="1 2">
    <name type="scientific">Vaccinium darrowii</name>
    <dbReference type="NCBI Taxonomy" id="229202"/>
    <lineage>
        <taxon>Eukaryota</taxon>
        <taxon>Viridiplantae</taxon>
        <taxon>Streptophyta</taxon>
        <taxon>Embryophyta</taxon>
        <taxon>Tracheophyta</taxon>
        <taxon>Spermatophyta</taxon>
        <taxon>Magnoliopsida</taxon>
        <taxon>eudicotyledons</taxon>
        <taxon>Gunneridae</taxon>
        <taxon>Pentapetalae</taxon>
        <taxon>asterids</taxon>
        <taxon>Ericales</taxon>
        <taxon>Ericaceae</taxon>
        <taxon>Vaccinioideae</taxon>
        <taxon>Vaccinieae</taxon>
        <taxon>Vaccinium</taxon>
    </lineage>
</organism>
<reference evidence="1 2" key="1">
    <citation type="journal article" date="2021" name="Hortic Res">
        <title>High-quality reference genome and annotation aids understanding of berry development for evergreen blueberry (Vaccinium darrowii).</title>
        <authorList>
            <person name="Yu J."/>
            <person name="Hulse-Kemp A.M."/>
            <person name="Babiker E."/>
            <person name="Staton M."/>
        </authorList>
    </citation>
    <scope>NUCLEOTIDE SEQUENCE [LARGE SCALE GENOMIC DNA]</scope>
    <source>
        <strain evidence="2">cv. NJ 8807/NJ 8810</strain>
        <tissue evidence="1">Young leaf</tissue>
    </source>
</reference>
<name>A0ACB7WZ36_9ERIC</name>
<keyword evidence="2" id="KW-1185">Reference proteome</keyword>
<gene>
    <name evidence="1" type="ORF">Vadar_008789</name>
</gene>
<sequence>METESVSSPAEPSKLMATVEDGEPVKSSKPTFSAKETTIAPQLDWSAFMHMQAYHHNPHFAASYPHSWVNQYPAAGSYATPAQYPGLYHPNGRHNHRNAVIGLTLFTIPEAEGKILYDKDWEPKGKCKGRLGDVGQGGRSGESGKIDGSSGIDCDLESGTASTSHECDKAKQECPVMKKRRVDQMLADEANTDDKNTVSANYGGVKHQVLLQEDKLFSMPASNGDMGISSKGSSPASNFMTNNPNKPSGASVPVASAKMVAPKKVKTAQQIQDVPKLLDERRRLQNKEAARRLRDRKEEQKEIDAMADRLRKETSMLTKNLARYSEMCLELKEENDGLLVNFLNPNPLFSPFIYFLFLHGSRQVEELKLLYEANALSAPKDEDHYQCLQPVREENNNRNQESSSEHKSSLTGPSTPDA</sequence>
<accession>A0ACB7WZ36</accession>
<protein>
    <submittedName>
        <fullName evidence="1">Uncharacterized protein</fullName>
    </submittedName>
</protein>